<evidence type="ECO:0000259" key="1">
    <source>
        <dbReference type="SMART" id="SM01111"/>
    </source>
</evidence>
<dbReference type="Pfam" id="PF08881">
    <property type="entry name" value="CVNH"/>
    <property type="match status" value="1"/>
</dbReference>
<dbReference type="AlphaFoldDB" id="A0AAV9HUK6"/>
<comment type="caution">
    <text evidence="2">The sequence shown here is derived from an EMBL/GenBank/DDBJ whole genome shotgun (WGS) entry which is preliminary data.</text>
</comment>
<protein>
    <submittedName>
        <fullName evidence="2">Cyanovirin-N</fullName>
    </submittedName>
</protein>
<keyword evidence="3" id="KW-1185">Reference proteome</keyword>
<reference evidence="2" key="2">
    <citation type="submission" date="2023-06" db="EMBL/GenBank/DDBJ databases">
        <authorList>
            <consortium name="Lawrence Berkeley National Laboratory"/>
            <person name="Mondo S.J."/>
            <person name="Hensen N."/>
            <person name="Bonometti L."/>
            <person name="Westerberg I."/>
            <person name="Brannstrom I.O."/>
            <person name="Guillou S."/>
            <person name="Cros-Aarteil S."/>
            <person name="Calhoun S."/>
            <person name="Haridas S."/>
            <person name="Kuo A."/>
            <person name="Pangilinan J."/>
            <person name="Riley R."/>
            <person name="Labutti K."/>
            <person name="Andreopoulos B."/>
            <person name="Lipzen A."/>
            <person name="Chen C."/>
            <person name="Yanf M."/>
            <person name="Daum C."/>
            <person name="Ng V."/>
            <person name="Clum A."/>
            <person name="Steindorff A."/>
            <person name="Ohm R."/>
            <person name="Martin F."/>
            <person name="Silar P."/>
            <person name="Natvig D."/>
            <person name="Lalanne C."/>
            <person name="Gautier V."/>
            <person name="Ament-Velasquez S.L."/>
            <person name="Kruys A."/>
            <person name="Hutchinson M.I."/>
            <person name="Powell A.J."/>
            <person name="Barry K."/>
            <person name="Miller A.N."/>
            <person name="Grigoriev I.V."/>
            <person name="Debuchy R."/>
            <person name="Gladieux P."/>
            <person name="Thoren M.H."/>
            <person name="Johannesson H."/>
        </authorList>
    </citation>
    <scope>NUCLEOTIDE SEQUENCE</scope>
    <source>
        <strain evidence="2">PSN324</strain>
    </source>
</reference>
<gene>
    <name evidence="2" type="ORF">QBC42DRAFT_249507</name>
</gene>
<dbReference type="SUPFAM" id="SSF51322">
    <property type="entry name" value="Cyanovirin-N"/>
    <property type="match status" value="1"/>
</dbReference>
<dbReference type="InterPro" id="IPR011058">
    <property type="entry name" value="Cyanovirin-N"/>
</dbReference>
<proteinExistence type="predicted"/>
<feature type="domain" description="Cyanovirin-N" evidence="1">
    <location>
        <begin position="3"/>
        <end position="106"/>
    </location>
</feature>
<reference evidence="2" key="1">
    <citation type="journal article" date="2023" name="Mol. Phylogenet. Evol.">
        <title>Genome-scale phylogeny and comparative genomics of the fungal order Sordariales.</title>
        <authorList>
            <person name="Hensen N."/>
            <person name="Bonometti L."/>
            <person name="Westerberg I."/>
            <person name="Brannstrom I.O."/>
            <person name="Guillou S."/>
            <person name="Cros-Aarteil S."/>
            <person name="Calhoun S."/>
            <person name="Haridas S."/>
            <person name="Kuo A."/>
            <person name="Mondo S."/>
            <person name="Pangilinan J."/>
            <person name="Riley R."/>
            <person name="LaButti K."/>
            <person name="Andreopoulos B."/>
            <person name="Lipzen A."/>
            <person name="Chen C."/>
            <person name="Yan M."/>
            <person name="Daum C."/>
            <person name="Ng V."/>
            <person name="Clum A."/>
            <person name="Steindorff A."/>
            <person name="Ohm R.A."/>
            <person name="Martin F."/>
            <person name="Silar P."/>
            <person name="Natvig D.O."/>
            <person name="Lalanne C."/>
            <person name="Gautier V."/>
            <person name="Ament-Velasquez S.L."/>
            <person name="Kruys A."/>
            <person name="Hutchinson M.I."/>
            <person name="Powell A.J."/>
            <person name="Barry K."/>
            <person name="Miller A.N."/>
            <person name="Grigoriev I.V."/>
            <person name="Debuchy R."/>
            <person name="Gladieux P."/>
            <person name="Hiltunen Thoren M."/>
            <person name="Johannesson H."/>
        </authorList>
    </citation>
    <scope>NUCLEOTIDE SEQUENCE</scope>
    <source>
        <strain evidence="2">PSN324</strain>
    </source>
</reference>
<sequence length="108" mass="11759">MGFFHASAEDIRVDDGHILRARLKTEDGGEHDSEIDLNQYIGNNNGNFDWGGVNFSHSAQNISFSIEGADGVPVLRAELADAEGNYHARDINLSECIGNNNGNFSYDG</sequence>
<dbReference type="EMBL" id="MU864948">
    <property type="protein sequence ID" value="KAK4464388.1"/>
    <property type="molecule type" value="Genomic_DNA"/>
</dbReference>
<dbReference type="SMART" id="SM01111">
    <property type="entry name" value="CVNH"/>
    <property type="match status" value="1"/>
</dbReference>
<evidence type="ECO:0000313" key="2">
    <source>
        <dbReference type="EMBL" id="KAK4464388.1"/>
    </source>
</evidence>
<dbReference type="InterPro" id="IPR036673">
    <property type="entry name" value="Cyanovirin-N_sf"/>
</dbReference>
<dbReference type="PANTHER" id="PTHR42076:SF1">
    <property type="entry name" value="CYANOVIRIN-N DOMAIN-CONTAINING PROTEIN"/>
    <property type="match status" value="1"/>
</dbReference>
<dbReference type="PANTHER" id="PTHR42076">
    <property type="entry name" value="CYANOVIRIN-N HOMOLOG"/>
    <property type="match status" value="1"/>
</dbReference>
<evidence type="ECO:0000313" key="3">
    <source>
        <dbReference type="Proteomes" id="UP001321749"/>
    </source>
</evidence>
<accession>A0AAV9HUK6</accession>
<dbReference type="Proteomes" id="UP001321749">
    <property type="component" value="Unassembled WGS sequence"/>
</dbReference>
<organism evidence="2 3">
    <name type="scientific">Cladorrhinum samala</name>
    <dbReference type="NCBI Taxonomy" id="585594"/>
    <lineage>
        <taxon>Eukaryota</taxon>
        <taxon>Fungi</taxon>
        <taxon>Dikarya</taxon>
        <taxon>Ascomycota</taxon>
        <taxon>Pezizomycotina</taxon>
        <taxon>Sordariomycetes</taxon>
        <taxon>Sordariomycetidae</taxon>
        <taxon>Sordariales</taxon>
        <taxon>Podosporaceae</taxon>
        <taxon>Cladorrhinum</taxon>
    </lineage>
</organism>
<name>A0AAV9HUK6_9PEZI</name>
<dbReference type="Gene3D" id="2.30.60.10">
    <property type="entry name" value="Cyanovirin-N"/>
    <property type="match status" value="1"/>
</dbReference>